<dbReference type="EMBL" id="JAINZW010000007">
    <property type="protein sequence ID" value="MBZ4040457.1"/>
    <property type="molecule type" value="Genomic_DNA"/>
</dbReference>
<keyword evidence="4 13" id="KW-0813">Transport</keyword>
<dbReference type="Gene3D" id="3.40.1690.10">
    <property type="entry name" value="secretion proteins EscU"/>
    <property type="match status" value="1"/>
</dbReference>
<dbReference type="NCBIfam" id="TIGR00328">
    <property type="entry name" value="flhB"/>
    <property type="match status" value="1"/>
</dbReference>
<dbReference type="InterPro" id="IPR029025">
    <property type="entry name" value="T3SS_substrate_exporter_C"/>
</dbReference>
<dbReference type="InterPro" id="IPR006136">
    <property type="entry name" value="FlhB"/>
</dbReference>
<keyword evidence="16" id="KW-1185">Reference proteome</keyword>
<evidence type="ECO:0000256" key="3">
    <source>
        <dbReference type="ARBA" id="ARBA00021622"/>
    </source>
</evidence>
<keyword evidence="8 13" id="KW-0653">Protein transport</keyword>
<proteinExistence type="inferred from homology"/>
<comment type="similarity">
    <text evidence="2 13">Belongs to the type III secretion exporter family.</text>
</comment>
<gene>
    <name evidence="13 15" type="primary">flhB</name>
    <name evidence="15" type="ORF">K6753_13035</name>
</gene>
<evidence type="ECO:0000256" key="12">
    <source>
        <dbReference type="ARBA" id="ARBA00025078"/>
    </source>
</evidence>
<sequence>MSEQDQEDRTEEPTEKRLREAREKGDVPRSRELGNVAVLGVTALALMALASGLGDASQGWLRQALIVDPAVLGHPDRLIPHAAALMAGLMMPVLPVIAAALAACFIAPALMGGLRFSNKALQPDFKRLNPMSGLKRIYGKEGFAELLRSLLRVVLIIGVGGWVVWSAFDDMLAMPRMSLHSAIGTGLDTAVTALLAMAGSLALLAAIDVPWQRWQHRSKLKMTKQEIRDELKQTEGNPEIKARVRQVARQMSQRRMMEAVPTADVVVMNPTHYAVALKYDPANMRAPKVVAKGVDELALLIRDAAQRHRIAVLEAPPLARALYRTAQVDQEIPVKLYAAVAQVLSYVFQLRRWHPAHGPAPSLADVQLGEAEADGRPDDDAGVPAR</sequence>
<dbReference type="PANTHER" id="PTHR30531:SF12">
    <property type="entry name" value="FLAGELLAR BIOSYNTHETIC PROTEIN FLHB"/>
    <property type="match status" value="1"/>
</dbReference>
<keyword evidence="9 13" id="KW-1133">Transmembrane helix</keyword>
<keyword evidence="6 13" id="KW-0812">Transmembrane</keyword>
<dbReference type="PANTHER" id="PTHR30531">
    <property type="entry name" value="FLAGELLAR BIOSYNTHETIC PROTEIN FLHB"/>
    <property type="match status" value="1"/>
</dbReference>
<keyword evidence="7 13" id="KW-1005">Bacterial flagellum biogenesis</keyword>
<evidence type="ECO:0000256" key="11">
    <source>
        <dbReference type="ARBA" id="ARBA00023225"/>
    </source>
</evidence>
<evidence type="ECO:0000256" key="13">
    <source>
        <dbReference type="RuleBase" id="RU364091"/>
    </source>
</evidence>
<feature type="transmembrane region" description="Helical" evidence="13">
    <location>
        <begin position="82"/>
        <end position="110"/>
    </location>
</feature>
<evidence type="ECO:0000256" key="14">
    <source>
        <dbReference type="SAM" id="MobiDB-lite"/>
    </source>
</evidence>
<dbReference type="InterPro" id="IPR006135">
    <property type="entry name" value="T3SS_substrate_exporter"/>
</dbReference>
<feature type="region of interest" description="Disordered" evidence="14">
    <location>
        <begin position="1"/>
        <end position="27"/>
    </location>
</feature>
<keyword evidence="11 13" id="KW-1006">Bacterial flagellum protein export</keyword>
<feature type="transmembrane region" description="Helical" evidence="13">
    <location>
        <begin position="150"/>
        <end position="168"/>
    </location>
</feature>
<comment type="caution">
    <text evidence="15">The sequence shown here is derived from an EMBL/GenBank/DDBJ whole genome shotgun (WGS) entry which is preliminary data.</text>
</comment>
<comment type="function">
    <text evidence="12 13">Required for formation of the rod structure in the basal body of the flagellar apparatus. Together with FliI and FliH, may constitute the export apparatus of flagellin.</text>
</comment>
<dbReference type="Gene3D" id="6.10.250.2080">
    <property type="match status" value="1"/>
</dbReference>
<comment type="subcellular location">
    <subcellularLocation>
        <location evidence="1">Cell membrane</location>
        <topology evidence="1">Multi-pass membrane protein</topology>
    </subcellularLocation>
</comment>
<evidence type="ECO:0000256" key="8">
    <source>
        <dbReference type="ARBA" id="ARBA00022927"/>
    </source>
</evidence>
<evidence type="ECO:0000256" key="9">
    <source>
        <dbReference type="ARBA" id="ARBA00022989"/>
    </source>
</evidence>
<dbReference type="RefSeq" id="WP_223676913.1">
    <property type="nucleotide sequence ID" value="NZ_JAINZW010000007.1"/>
</dbReference>
<feature type="compositionally biased region" description="Acidic residues" evidence="14">
    <location>
        <begin position="1"/>
        <end position="10"/>
    </location>
</feature>
<evidence type="ECO:0000256" key="5">
    <source>
        <dbReference type="ARBA" id="ARBA00022475"/>
    </source>
</evidence>
<feature type="region of interest" description="Disordered" evidence="14">
    <location>
        <begin position="361"/>
        <end position="386"/>
    </location>
</feature>
<dbReference type="Proteomes" id="UP001430954">
    <property type="component" value="Unassembled WGS sequence"/>
</dbReference>
<evidence type="ECO:0000256" key="6">
    <source>
        <dbReference type="ARBA" id="ARBA00022692"/>
    </source>
</evidence>
<evidence type="ECO:0000256" key="10">
    <source>
        <dbReference type="ARBA" id="ARBA00023136"/>
    </source>
</evidence>
<keyword evidence="15" id="KW-0969">Cilium</keyword>
<reference evidence="15 16" key="1">
    <citation type="submission" date="2021-09" db="EMBL/GenBank/DDBJ databases">
        <title>Lysobacter sp. 13A isolated from the river sediment.</title>
        <authorList>
            <person name="Liu H."/>
            <person name="Li S."/>
            <person name="Mao S."/>
        </authorList>
    </citation>
    <scope>NUCLEOTIDE SEQUENCE [LARGE SCALE GENOMIC DNA]</scope>
    <source>
        <strain evidence="15 16">13A</strain>
    </source>
</reference>
<dbReference type="PRINTS" id="PR00950">
    <property type="entry name" value="TYPE3IMSPROT"/>
</dbReference>
<keyword evidence="15" id="KW-0966">Cell projection</keyword>
<evidence type="ECO:0000313" key="16">
    <source>
        <dbReference type="Proteomes" id="UP001430954"/>
    </source>
</evidence>
<keyword evidence="10 13" id="KW-0472">Membrane</keyword>
<evidence type="ECO:0000256" key="4">
    <source>
        <dbReference type="ARBA" id="ARBA00022448"/>
    </source>
</evidence>
<accession>A0ABS7T9E0</accession>
<evidence type="ECO:0000256" key="2">
    <source>
        <dbReference type="ARBA" id="ARBA00010690"/>
    </source>
</evidence>
<dbReference type="SUPFAM" id="SSF160544">
    <property type="entry name" value="EscU C-terminal domain-like"/>
    <property type="match status" value="1"/>
</dbReference>
<evidence type="ECO:0000256" key="1">
    <source>
        <dbReference type="ARBA" id="ARBA00004651"/>
    </source>
</evidence>
<keyword evidence="15" id="KW-0282">Flagellum</keyword>
<dbReference type="Pfam" id="PF01312">
    <property type="entry name" value="Bac_export_2"/>
    <property type="match status" value="1"/>
</dbReference>
<protein>
    <recommendedName>
        <fullName evidence="3 13">Flagellar biosynthetic protein FlhB</fullName>
    </recommendedName>
</protein>
<feature type="compositionally biased region" description="Basic and acidic residues" evidence="14">
    <location>
        <begin position="11"/>
        <end position="27"/>
    </location>
</feature>
<organism evidence="15 16">
    <name type="scientific">Novilysobacter selenitireducens</name>
    <dbReference type="NCBI Taxonomy" id="2872639"/>
    <lineage>
        <taxon>Bacteria</taxon>
        <taxon>Pseudomonadati</taxon>
        <taxon>Pseudomonadota</taxon>
        <taxon>Gammaproteobacteria</taxon>
        <taxon>Lysobacterales</taxon>
        <taxon>Lysobacteraceae</taxon>
        <taxon>Novilysobacter</taxon>
    </lineage>
</organism>
<evidence type="ECO:0000313" key="15">
    <source>
        <dbReference type="EMBL" id="MBZ4040457.1"/>
    </source>
</evidence>
<name>A0ABS7T9E0_9GAMM</name>
<feature type="transmembrane region" description="Helical" evidence="13">
    <location>
        <begin position="33"/>
        <end position="53"/>
    </location>
</feature>
<keyword evidence="5 13" id="KW-1003">Cell membrane</keyword>
<evidence type="ECO:0000256" key="7">
    <source>
        <dbReference type="ARBA" id="ARBA00022795"/>
    </source>
</evidence>
<feature type="transmembrane region" description="Helical" evidence="13">
    <location>
        <begin position="188"/>
        <end position="211"/>
    </location>
</feature>